<evidence type="ECO:0000256" key="4">
    <source>
        <dbReference type="ARBA" id="ARBA00022756"/>
    </source>
</evidence>
<keyword evidence="1 5" id="KW-0489">Methyltransferase</keyword>
<proteinExistence type="inferred from homology"/>
<accession>A0A917FMB9</accession>
<dbReference type="CDD" id="cd02440">
    <property type="entry name" value="AdoMet_MTases"/>
    <property type="match status" value="1"/>
</dbReference>
<dbReference type="Proteomes" id="UP000644756">
    <property type="component" value="Unassembled WGS sequence"/>
</dbReference>
<comment type="pathway">
    <text evidence="5">Cofactor biosynthesis; biotin biosynthesis.</text>
</comment>
<dbReference type="SUPFAM" id="SSF53335">
    <property type="entry name" value="S-adenosyl-L-methionine-dependent methyltransferases"/>
    <property type="match status" value="1"/>
</dbReference>
<keyword evidence="4 5" id="KW-0093">Biotin biosynthesis</keyword>
<dbReference type="PANTHER" id="PTHR43861:SF1">
    <property type="entry name" value="TRANS-ACONITATE 2-METHYLTRANSFERASE"/>
    <property type="match status" value="1"/>
</dbReference>
<keyword evidence="3 5" id="KW-0949">S-adenosyl-L-methionine</keyword>
<dbReference type="GO" id="GO:0102130">
    <property type="term" value="F:malonyl-CoA methyltransferase activity"/>
    <property type="evidence" value="ECO:0007669"/>
    <property type="project" value="UniProtKB-EC"/>
</dbReference>
<reference evidence="7" key="1">
    <citation type="journal article" date="2014" name="Int. J. Syst. Evol. Microbiol.">
        <title>Complete genome sequence of Corynebacterium casei LMG S-19264T (=DSM 44701T), isolated from a smear-ripened cheese.</title>
        <authorList>
            <consortium name="US DOE Joint Genome Institute (JGI-PGF)"/>
            <person name="Walter F."/>
            <person name="Albersmeier A."/>
            <person name="Kalinowski J."/>
            <person name="Ruckert C."/>
        </authorList>
    </citation>
    <scope>NUCLEOTIDE SEQUENCE</scope>
    <source>
        <strain evidence="7">CGMCC 1.12987</strain>
    </source>
</reference>
<dbReference type="GO" id="GO:0009102">
    <property type="term" value="P:biotin biosynthetic process"/>
    <property type="evidence" value="ECO:0007669"/>
    <property type="project" value="UniProtKB-UniRule"/>
</dbReference>
<evidence type="ECO:0000256" key="3">
    <source>
        <dbReference type="ARBA" id="ARBA00022691"/>
    </source>
</evidence>
<keyword evidence="2 5" id="KW-0808">Transferase</keyword>
<evidence type="ECO:0000259" key="6">
    <source>
        <dbReference type="Pfam" id="PF13649"/>
    </source>
</evidence>
<comment type="function">
    <text evidence="5">Converts the free carboxyl group of a malonyl-thioester to its methyl ester by transfer of a methyl group from S-adenosyl-L-methionine (SAM). It allows to synthesize pimeloyl-ACP via the fatty acid synthetic pathway.</text>
</comment>
<comment type="similarity">
    <text evidence="5">Belongs to the methyltransferase superfamily.</text>
</comment>
<evidence type="ECO:0000256" key="1">
    <source>
        <dbReference type="ARBA" id="ARBA00022603"/>
    </source>
</evidence>
<evidence type="ECO:0000256" key="2">
    <source>
        <dbReference type="ARBA" id="ARBA00022679"/>
    </source>
</evidence>
<evidence type="ECO:0000313" key="8">
    <source>
        <dbReference type="Proteomes" id="UP000644756"/>
    </source>
</evidence>
<keyword evidence="8" id="KW-1185">Reference proteome</keyword>
<dbReference type="NCBIfam" id="TIGR02072">
    <property type="entry name" value="BioC"/>
    <property type="match status" value="1"/>
</dbReference>
<sequence>MPVSKNLVKQRFDRKAETYDAHAVVQQEMTAELLRPLQLARHAMTASGPVSVLEIGCGTGRLTERLLQLLPSAYVSAVDLSPSMLQLASRRLNGDASRCTFIEADIEQWAAASADRRFDLIVSGACFQWLERPEQTLRQLLRVTRPGGRLLFSTFGPDTFQELHSAFLKAYLALGKQPQRHGLSFRSLQQWTDMLESAGWRVHVLRHKTAAQYFPAVRTFLQSVKSIGANASQASPAQGLGMRSLMAEMTACYERHYACAAGIPATYELIYVQAERPS</sequence>
<name>A0A917FMB9_9BACL</name>
<dbReference type="HAMAP" id="MF_00835">
    <property type="entry name" value="BioC"/>
    <property type="match status" value="1"/>
</dbReference>
<dbReference type="InterPro" id="IPR029063">
    <property type="entry name" value="SAM-dependent_MTases_sf"/>
</dbReference>
<dbReference type="Pfam" id="PF13649">
    <property type="entry name" value="Methyltransf_25"/>
    <property type="match status" value="1"/>
</dbReference>
<protein>
    <recommendedName>
        <fullName evidence="5">Malonyl-[acyl-carrier protein] O-methyltransferase</fullName>
        <shortName evidence="5">Malonyl-ACP O-methyltransferase</shortName>
        <ecNumber evidence="5">2.1.1.197</ecNumber>
    </recommendedName>
    <alternativeName>
        <fullName evidence="5">Biotin synthesis protein BioC</fullName>
    </alternativeName>
</protein>
<evidence type="ECO:0000256" key="5">
    <source>
        <dbReference type="HAMAP-Rule" id="MF_00835"/>
    </source>
</evidence>
<reference evidence="7" key="2">
    <citation type="submission" date="2020-09" db="EMBL/GenBank/DDBJ databases">
        <authorList>
            <person name="Sun Q."/>
            <person name="Zhou Y."/>
        </authorList>
    </citation>
    <scope>NUCLEOTIDE SEQUENCE</scope>
    <source>
        <strain evidence="7">CGMCC 1.12987</strain>
    </source>
</reference>
<dbReference type="PANTHER" id="PTHR43861">
    <property type="entry name" value="TRANS-ACONITATE 2-METHYLTRANSFERASE-RELATED"/>
    <property type="match status" value="1"/>
</dbReference>
<comment type="caution">
    <text evidence="7">The sequence shown here is derived from an EMBL/GenBank/DDBJ whole genome shotgun (WGS) entry which is preliminary data.</text>
</comment>
<feature type="domain" description="Methyltransferase" evidence="6">
    <location>
        <begin position="52"/>
        <end position="148"/>
    </location>
</feature>
<evidence type="ECO:0000313" key="7">
    <source>
        <dbReference type="EMBL" id="GGF92464.1"/>
    </source>
</evidence>
<dbReference type="EMBL" id="BMGR01000002">
    <property type="protein sequence ID" value="GGF92464.1"/>
    <property type="molecule type" value="Genomic_DNA"/>
</dbReference>
<dbReference type="GO" id="GO:0010340">
    <property type="term" value="F:carboxyl-O-methyltransferase activity"/>
    <property type="evidence" value="ECO:0007669"/>
    <property type="project" value="UniProtKB-UniRule"/>
</dbReference>
<dbReference type="AlphaFoldDB" id="A0A917FMB9"/>
<organism evidence="7 8">
    <name type="scientific">Paenibacillus abyssi</name>
    <dbReference type="NCBI Taxonomy" id="1340531"/>
    <lineage>
        <taxon>Bacteria</taxon>
        <taxon>Bacillati</taxon>
        <taxon>Bacillota</taxon>
        <taxon>Bacilli</taxon>
        <taxon>Bacillales</taxon>
        <taxon>Paenibacillaceae</taxon>
        <taxon>Paenibacillus</taxon>
    </lineage>
</organism>
<dbReference type="InterPro" id="IPR011814">
    <property type="entry name" value="BioC"/>
</dbReference>
<dbReference type="Gene3D" id="3.40.50.150">
    <property type="entry name" value="Vaccinia Virus protein VP39"/>
    <property type="match status" value="1"/>
</dbReference>
<dbReference type="InterPro" id="IPR041698">
    <property type="entry name" value="Methyltransf_25"/>
</dbReference>
<gene>
    <name evidence="5 7" type="primary">bioC</name>
    <name evidence="7" type="ORF">GCM10010916_07310</name>
</gene>
<comment type="catalytic activity">
    <reaction evidence="5">
        <text>malonyl-[ACP] + S-adenosyl-L-methionine = malonyl-[ACP] methyl ester + S-adenosyl-L-homocysteine</text>
        <dbReference type="Rhea" id="RHEA:17105"/>
        <dbReference type="Rhea" id="RHEA-COMP:9623"/>
        <dbReference type="Rhea" id="RHEA-COMP:9954"/>
        <dbReference type="ChEBI" id="CHEBI:57856"/>
        <dbReference type="ChEBI" id="CHEBI:59789"/>
        <dbReference type="ChEBI" id="CHEBI:78449"/>
        <dbReference type="ChEBI" id="CHEBI:78845"/>
        <dbReference type="EC" id="2.1.1.197"/>
    </reaction>
</comment>
<dbReference type="RefSeq" id="WP_188529108.1">
    <property type="nucleotide sequence ID" value="NZ_BMGR01000002.1"/>
</dbReference>
<dbReference type="GO" id="GO:0032259">
    <property type="term" value="P:methylation"/>
    <property type="evidence" value="ECO:0007669"/>
    <property type="project" value="UniProtKB-KW"/>
</dbReference>
<dbReference type="EC" id="2.1.1.197" evidence="5"/>